<dbReference type="InterPro" id="IPR039538">
    <property type="entry name" value="BetI_C"/>
</dbReference>
<dbReference type="PROSITE" id="PS50977">
    <property type="entry name" value="HTH_TETR_2"/>
    <property type="match status" value="1"/>
</dbReference>
<dbReference type="InterPro" id="IPR001647">
    <property type="entry name" value="HTH_TetR"/>
</dbReference>
<accession>A0A0B5HTL2</accession>
<feature type="DNA-binding region" description="H-T-H motif" evidence="5">
    <location>
        <begin position="30"/>
        <end position="49"/>
    </location>
</feature>
<dbReference type="EMBL" id="CP010407">
    <property type="protein sequence ID" value="AJF63806.1"/>
    <property type="molecule type" value="Genomic_DNA"/>
</dbReference>
<dbReference type="Pfam" id="PF13977">
    <property type="entry name" value="TetR_C_6"/>
    <property type="match status" value="1"/>
</dbReference>
<dbReference type="Pfam" id="PF00440">
    <property type="entry name" value="TetR_N"/>
    <property type="match status" value="1"/>
</dbReference>
<dbReference type="GO" id="GO:0003700">
    <property type="term" value="F:DNA-binding transcription factor activity"/>
    <property type="evidence" value="ECO:0007669"/>
    <property type="project" value="TreeGrafter"/>
</dbReference>
<dbReference type="Proteomes" id="UP000031774">
    <property type="component" value="Chromosome"/>
</dbReference>
<evidence type="ECO:0000256" key="3">
    <source>
        <dbReference type="ARBA" id="ARBA00023125"/>
    </source>
</evidence>
<dbReference type="SUPFAM" id="SSF46689">
    <property type="entry name" value="Homeodomain-like"/>
    <property type="match status" value="1"/>
</dbReference>
<dbReference type="GO" id="GO:0000976">
    <property type="term" value="F:transcription cis-regulatory region binding"/>
    <property type="evidence" value="ECO:0007669"/>
    <property type="project" value="TreeGrafter"/>
</dbReference>
<dbReference type="STRING" id="362257.SVTN_04550"/>
<dbReference type="AlphaFoldDB" id="A0A0B5HTL2"/>
<organism evidence="7 8">
    <name type="scientific">Streptomyces vietnamensis</name>
    <dbReference type="NCBI Taxonomy" id="362257"/>
    <lineage>
        <taxon>Bacteria</taxon>
        <taxon>Bacillati</taxon>
        <taxon>Actinomycetota</taxon>
        <taxon>Actinomycetes</taxon>
        <taxon>Kitasatosporales</taxon>
        <taxon>Streptomycetaceae</taxon>
        <taxon>Streptomyces</taxon>
    </lineage>
</organism>
<evidence type="ECO:0000256" key="4">
    <source>
        <dbReference type="ARBA" id="ARBA00023163"/>
    </source>
</evidence>
<keyword evidence="3 5" id="KW-0238">DNA-binding</keyword>
<keyword evidence="4" id="KW-0804">Transcription</keyword>
<reference evidence="7 8" key="1">
    <citation type="submission" date="2014-12" db="EMBL/GenBank/DDBJ databases">
        <title>Complete genome sequence of Streptomyces vietnamensis strain GIMV4.0001, a genetic manipulable producer of the benzoisochromanequinone antibiotic granaticin.</title>
        <authorList>
            <person name="Deng M.R."/>
            <person name="Guo J."/>
            <person name="Ma L.Y."/>
            <person name="Feng G.D."/>
            <person name="Mo C.Y."/>
            <person name="Zhu H.H."/>
        </authorList>
    </citation>
    <scope>NUCLEOTIDE SEQUENCE [LARGE SCALE GENOMIC DNA]</scope>
    <source>
        <strain evidence="8">GIMV4.0001</strain>
    </source>
</reference>
<dbReference type="InterPro" id="IPR036271">
    <property type="entry name" value="Tet_transcr_reg_TetR-rel_C_sf"/>
</dbReference>
<proteinExistence type="predicted"/>
<name>A0A0B5HTL2_9ACTN</name>
<evidence type="ECO:0000313" key="7">
    <source>
        <dbReference type="EMBL" id="AJF63806.1"/>
    </source>
</evidence>
<dbReference type="PRINTS" id="PR00455">
    <property type="entry name" value="HTHTETR"/>
</dbReference>
<evidence type="ECO:0000256" key="1">
    <source>
        <dbReference type="ARBA" id="ARBA00022491"/>
    </source>
</evidence>
<evidence type="ECO:0000256" key="2">
    <source>
        <dbReference type="ARBA" id="ARBA00023015"/>
    </source>
</evidence>
<feature type="domain" description="HTH tetR-type" evidence="6">
    <location>
        <begin position="7"/>
        <end position="67"/>
    </location>
</feature>
<sequence>MAYVRAAEREEQIVAAAMRVLSSAGVPAMTLRAVAAEAGIPLGTLHYVFPAKDQLLRAVMGKVIGDISEALRAEVELDRGVEHAFRQGIAGFWRRLVESGIGLQVMQYELTTYSVRTEGTGGLAQSQYERYSSLVTELCEQAAQAAGERCAIGFDALGRLTLALVDGLILQYVANPDADRARRDLKHAVDMIILLADPQPVALRKKVRAD</sequence>
<evidence type="ECO:0000259" key="6">
    <source>
        <dbReference type="PROSITE" id="PS50977"/>
    </source>
</evidence>
<evidence type="ECO:0000256" key="5">
    <source>
        <dbReference type="PROSITE-ProRule" id="PRU00335"/>
    </source>
</evidence>
<dbReference type="PANTHER" id="PTHR30055:SF234">
    <property type="entry name" value="HTH-TYPE TRANSCRIPTIONAL REGULATOR BETI"/>
    <property type="match status" value="1"/>
</dbReference>
<keyword evidence="8" id="KW-1185">Reference proteome</keyword>
<protein>
    <submittedName>
        <fullName evidence="7">TetR family transcriptional regulator</fullName>
    </submittedName>
</protein>
<dbReference type="SUPFAM" id="SSF48498">
    <property type="entry name" value="Tetracyclin repressor-like, C-terminal domain"/>
    <property type="match status" value="1"/>
</dbReference>
<evidence type="ECO:0000313" key="8">
    <source>
        <dbReference type="Proteomes" id="UP000031774"/>
    </source>
</evidence>
<dbReference type="PANTHER" id="PTHR30055">
    <property type="entry name" value="HTH-TYPE TRANSCRIPTIONAL REGULATOR RUTR"/>
    <property type="match status" value="1"/>
</dbReference>
<dbReference type="InterPro" id="IPR050109">
    <property type="entry name" value="HTH-type_TetR-like_transc_reg"/>
</dbReference>
<dbReference type="RefSeq" id="WP_041127890.1">
    <property type="nucleotide sequence ID" value="NZ_CP010407.1"/>
</dbReference>
<dbReference type="Gene3D" id="1.10.357.10">
    <property type="entry name" value="Tetracycline Repressor, domain 2"/>
    <property type="match status" value="1"/>
</dbReference>
<dbReference type="KEGG" id="svt:SVTN_04550"/>
<dbReference type="HOGENOM" id="CLU_069356_15_1_11"/>
<keyword evidence="1" id="KW-0678">Repressor</keyword>
<keyword evidence="2" id="KW-0805">Transcription regulation</keyword>
<dbReference type="InterPro" id="IPR009057">
    <property type="entry name" value="Homeodomain-like_sf"/>
</dbReference>
<gene>
    <name evidence="7" type="ORF">SVTN_04550</name>
</gene>